<dbReference type="NCBIfam" id="NF009793">
    <property type="entry name" value="PRK13285.1-1"/>
    <property type="match status" value="1"/>
</dbReference>
<dbReference type="RefSeq" id="WP_188039580.1">
    <property type="nucleotide sequence ID" value="NZ_JACVHF010000006.1"/>
</dbReference>
<dbReference type="InterPro" id="IPR024046">
    <property type="entry name" value="Flagellar_assmbl_FliW_dom_sf"/>
</dbReference>
<dbReference type="InterPro" id="IPR003775">
    <property type="entry name" value="Flagellar_assembly_factor_FliW"/>
</dbReference>
<organism evidence="7 8">
    <name type="scientific">Heliobacterium chlorum</name>
    <dbReference type="NCBI Taxonomy" id="2698"/>
    <lineage>
        <taxon>Bacteria</taxon>
        <taxon>Bacillati</taxon>
        <taxon>Bacillota</taxon>
        <taxon>Clostridia</taxon>
        <taxon>Eubacteriales</taxon>
        <taxon>Heliobacteriaceae</taxon>
        <taxon>Heliobacterium</taxon>
    </lineage>
</organism>
<keyword evidence="7" id="KW-0969">Cilium</keyword>
<comment type="caution">
    <text evidence="7">The sequence shown here is derived from an EMBL/GenBank/DDBJ whole genome shotgun (WGS) entry which is preliminary data.</text>
</comment>
<keyword evidence="1 5" id="KW-0963">Cytoplasm</keyword>
<protein>
    <recommendedName>
        <fullName evidence="5">Flagellar assembly factor FliW</fullName>
    </recommendedName>
</protein>
<dbReference type="Pfam" id="PF02623">
    <property type="entry name" value="FliW"/>
    <property type="match status" value="1"/>
</dbReference>
<keyword evidence="7" id="KW-0966">Cell projection</keyword>
<proteinExistence type="inferred from homology"/>
<comment type="subcellular location">
    <subcellularLocation>
        <location evidence="5">Cytoplasm</location>
    </subcellularLocation>
</comment>
<evidence type="ECO:0000256" key="5">
    <source>
        <dbReference type="HAMAP-Rule" id="MF_01185"/>
    </source>
</evidence>
<dbReference type="SUPFAM" id="SSF141457">
    <property type="entry name" value="BH3618-like"/>
    <property type="match status" value="1"/>
</dbReference>
<evidence type="ECO:0000256" key="6">
    <source>
        <dbReference type="SAM" id="MobiDB-lite"/>
    </source>
</evidence>
<dbReference type="EMBL" id="JACVHF010000006">
    <property type="protein sequence ID" value="MBC9784464.1"/>
    <property type="molecule type" value="Genomic_DNA"/>
</dbReference>
<dbReference type="Gene3D" id="2.30.290.10">
    <property type="entry name" value="BH3618-like"/>
    <property type="match status" value="1"/>
</dbReference>
<evidence type="ECO:0000256" key="1">
    <source>
        <dbReference type="ARBA" id="ARBA00022490"/>
    </source>
</evidence>
<evidence type="ECO:0000313" key="7">
    <source>
        <dbReference type="EMBL" id="MBC9784464.1"/>
    </source>
</evidence>
<keyword evidence="2 5" id="KW-1005">Bacterial flagellum biogenesis</keyword>
<dbReference type="PANTHER" id="PTHR39190:SF1">
    <property type="entry name" value="FLAGELLAR ASSEMBLY FACTOR FLIW"/>
    <property type="match status" value="1"/>
</dbReference>
<name>A0ABR7T3N5_HELCL</name>
<keyword evidence="4 5" id="KW-0143">Chaperone</keyword>
<keyword evidence="7" id="KW-0282">Flagellum</keyword>
<sequence>MQVQNDIIDTPEINGNGVIRFERGIPGFEEERSFLLVPLDGKAPFYFLQSADNPLLRFIACEPFRLLSKYEVELTEKDLRDLLLEKEEDAFILLILTPAERIQESTINLKAPVVINVKKRLAKQVILENDQYTTRHWLNGEKVDPTNSRTSAEAGRGR</sequence>
<evidence type="ECO:0000256" key="2">
    <source>
        <dbReference type="ARBA" id="ARBA00022795"/>
    </source>
</evidence>
<comment type="similarity">
    <text evidence="5">Belongs to the FliW family.</text>
</comment>
<comment type="subunit">
    <text evidence="5">Interacts with translational regulator CsrA and flagellin(s).</text>
</comment>
<keyword evidence="8" id="KW-1185">Reference proteome</keyword>
<accession>A0ABR7T3N5</accession>
<gene>
    <name evidence="5" type="primary">fliW</name>
    <name evidence="7" type="ORF">H1S01_08060</name>
</gene>
<reference evidence="7 8" key="1">
    <citation type="submission" date="2020-07" db="EMBL/GenBank/DDBJ databases">
        <title>Draft whole-genome sequence of Heliobacterium chlorum DSM 3682, type strain.</title>
        <authorList>
            <person name="Kyndt J.A."/>
            <person name="Meyer T.E."/>
            <person name="Imhoff J.F."/>
        </authorList>
    </citation>
    <scope>NUCLEOTIDE SEQUENCE [LARGE SCALE GENOMIC DNA]</scope>
    <source>
        <strain evidence="7 8">DSM 3682</strain>
    </source>
</reference>
<feature type="region of interest" description="Disordered" evidence="6">
    <location>
        <begin position="138"/>
        <end position="158"/>
    </location>
</feature>
<evidence type="ECO:0000256" key="4">
    <source>
        <dbReference type="ARBA" id="ARBA00023186"/>
    </source>
</evidence>
<evidence type="ECO:0000256" key="3">
    <source>
        <dbReference type="ARBA" id="ARBA00022845"/>
    </source>
</evidence>
<keyword evidence="3 5" id="KW-0810">Translation regulation</keyword>
<dbReference type="HAMAP" id="MF_01185">
    <property type="entry name" value="FliW"/>
    <property type="match status" value="1"/>
</dbReference>
<dbReference type="Proteomes" id="UP000617402">
    <property type="component" value="Unassembled WGS sequence"/>
</dbReference>
<evidence type="ECO:0000313" key="8">
    <source>
        <dbReference type="Proteomes" id="UP000617402"/>
    </source>
</evidence>
<comment type="function">
    <text evidence="5">Acts as an anti-CsrA protein, binds CsrA and prevents it from repressing translation of its target genes, one of which is flagellin. Binds to flagellin and participates in the assembly of the flagellum.</text>
</comment>
<dbReference type="PANTHER" id="PTHR39190">
    <property type="entry name" value="FLAGELLAR ASSEMBLY FACTOR FLIW"/>
    <property type="match status" value="1"/>
</dbReference>